<dbReference type="Proteomes" id="UP001314229">
    <property type="component" value="Unassembled WGS sequence"/>
</dbReference>
<proteinExistence type="predicted"/>
<sequence>MSRLRENMRMCDITCNNRWFFPKKNIYIRCQFEDIIEQKGTRLMYSHLICAIDTKNVQTVLDEITDVIIRFNLRGVRLC</sequence>
<comment type="caution">
    <text evidence="1">The sequence shown here is derived from an EMBL/GenBank/DDBJ whole genome shotgun (WGS) entry which is preliminary data.</text>
</comment>
<evidence type="ECO:0000313" key="2">
    <source>
        <dbReference type="Proteomes" id="UP001314229"/>
    </source>
</evidence>
<organism evidence="1 2">
    <name type="scientific">Scomber scombrus</name>
    <name type="common">Atlantic mackerel</name>
    <name type="synonym">Scomber vernalis</name>
    <dbReference type="NCBI Taxonomy" id="13677"/>
    <lineage>
        <taxon>Eukaryota</taxon>
        <taxon>Metazoa</taxon>
        <taxon>Chordata</taxon>
        <taxon>Craniata</taxon>
        <taxon>Vertebrata</taxon>
        <taxon>Euteleostomi</taxon>
        <taxon>Actinopterygii</taxon>
        <taxon>Neopterygii</taxon>
        <taxon>Teleostei</taxon>
        <taxon>Neoteleostei</taxon>
        <taxon>Acanthomorphata</taxon>
        <taxon>Pelagiaria</taxon>
        <taxon>Scombriformes</taxon>
        <taxon>Scombridae</taxon>
        <taxon>Scomber</taxon>
    </lineage>
</organism>
<accession>A0AAV1QIH2</accession>
<dbReference type="EMBL" id="CAWUFR010001277">
    <property type="protein sequence ID" value="CAK6983340.1"/>
    <property type="molecule type" value="Genomic_DNA"/>
</dbReference>
<dbReference type="Gene3D" id="3.40.50.300">
    <property type="entry name" value="P-loop containing nucleotide triphosphate hydrolases"/>
    <property type="match status" value="1"/>
</dbReference>
<name>A0AAV1QIH2_SCOSC</name>
<keyword evidence="2" id="KW-1185">Reference proteome</keyword>
<reference evidence="1 2" key="1">
    <citation type="submission" date="2024-01" db="EMBL/GenBank/DDBJ databases">
        <authorList>
            <person name="Alioto T."/>
            <person name="Alioto T."/>
            <person name="Gomez Garrido J."/>
        </authorList>
    </citation>
    <scope>NUCLEOTIDE SEQUENCE [LARGE SCALE GENOMIC DNA]</scope>
</reference>
<gene>
    <name evidence="1" type="ORF">FSCOSCO3_A021256</name>
</gene>
<protein>
    <submittedName>
        <fullName evidence="1">Guanine nucleotide-binding protein G(I) subunit alpha-1-like</fullName>
    </submittedName>
</protein>
<dbReference type="AlphaFoldDB" id="A0AAV1QIH2"/>
<dbReference type="InterPro" id="IPR027417">
    <property type="entry name" value="P-loop_NTPase"/>
</dbReference>
<evidence type="ECO:0000313" key="1">
    <source>
        <dbReference type="EMBL" id="CAK6983340.1"/>
    </source>
</evidence>